<feature type="transmembrane region" description="Helical" evidence="2">
    <location>
        <begin position="204"/>
        <end position="226"/>
    </location>
</feature>
<feature type="transmembrane region" description="Helical" evidence="2">
    <location>
        <begin position="795"/>
        <end position="812"/>
    </location>
</feature>
<feature type="transmembrane region" description="Helical" evidence="2">
    <location>
        <begin position="361"/>
        <end position="382"/>
    </location>
</feature>
<dbReference type="Pfam" id="PF04024">
    <property type="entry name" value="PspC"/>
    <property type="match status" value="1"/>
</dbReference>
<feature type="transmembrane region" description="Helical" evidence="2">
    <location>
        <begin position="179"/>
        <end position="198"/>
    </location>
</feature>
<dbReference type="PANTHER" id="PTHR38434:SF1">
    <property type="entry name" value="BLL2549 PROTEIN"/>
    <property type="match status" value="1"/>
</dbReference>
<dbReference type="InterPro" id="IPR007168">
    <property type="entry name" value="Phageshock_PspC_N"/>
</dbReference>
<keyword evidence="2" id="KW-0472">Membrane</keyword>
<evidence type="ECO:0000256" key="1">
    <source>
        <dbReference type="SAM" id="MobiDB-lite"/>
    </source>
</evidence>
<dbReference type="InterPro" id="IPR019286">
    <property type="entry name" value="DUF2339_TM"/>
</dbReference>
<feature type="transmembrane region" description="Helical" evidence="2">
    <location>
        <begin position="477"/>
        <end position="493"/>
    </location>
</feature>
<feature type="transmembrane region" description="Helical" evidence="2">
    <location>
        <begin position="117"/>
        <end position="139"/>
    </location>
</feature>
<dbReference type="Pfam" id="PF10101">
    <property type="entry name" value="DUF2339"/>
    <property type="match status" value="1"/>
</dbReference>
<sequence>MENQQKIDKLLEKLEVLKGVHSHFSQEMEDLRKEIEALREAASEAQPSKPVTESPAPESASIQETTTKEAETEKVSPTPAPTPEPTLYRDPQNRILGGVCAGLAERYNMNLALMRTLFVLMGIFFLVGVPLYIVLWIAIPKRAWKPAPKVTVPSDTPSAAPESVQAQTTDMERYIGENLISKIGIAVLVIGAGIGVKYSIDNDLISPLIRILLGYALGMVLGVIAFRLRPKYENFSAVLLSGSMAILYFMTFAAYSFYDMLSPVTAFALMVIITISTVAAALNYDRQFIAHLGLVGAYAVPFLLSEGQDRVGILFTYMAIINAGILVVALKKYWKPLYWVAFVLTWLIVLTWYDLSYEADTHFTLAFTFGFVFFLLFYLTFLGYKLLQKEPFEVSDIILVLLNSLFYYGLGYELLKAQPEWENSLGMYTLFHALLHGAVAFLVFKRRGADKPVFYLVSGLVLVFLTLAIPVQLDGSWVTLLWLGEAVLLFWIGRTQTRGIYEMISYALLGLAFLSLLQDWDAYNSGWFFNDNERFPSLFNITFLGSVLFTGALAYLNWLHYKSAYTPPFERGGNGYTLLSIGLSGLFLLVLYFTFSNEISYYWEGRYQASESLDAAGGFSSGRNPGFRILENLWGLAYFLGYTALLLWVNTEKIKAKLLGIVGLMLGSVGLLYFLTIGLYDMSELREVYLYEEGTGAGISTTYALGMRYLLYAFVAALLWTGYRQLLDLYERKEFIRGFDVVLSITVVWAASSELLHILDLNGAQDQYKLALTIFWGICALALSALGIWKGKKHLRVGAITLLAITLIKLFFYDLADLPTLSKAIVFLALGIVLLGVSFLYNKFRESIDE</sequence>
<keyword evidence="2" id="KW-0812">Transmembrane</keyword>
<feature type="region of interest" description="Disordered" evidence="1">
    <location>
        <begin position="37"/>
        <end position="91"/>
    </location>
</feature>
<evidence type="ECO:0000256" key="2">
    <source>
        <dbReference type="SAM" id="Phobius"/>
    </source>
</evidence>
<organism evidence="4 5">
    <name type="scientific">Muriicola marianensis</name>
    <dbReference type="NCBI Taxonomy" id="1324801"/>
    <lineage>
        <taxon>Bacteria</taxon>
        <taxon>Pseudomonadati</taxon>
        <taxon>Bacteroidota</taxon>
        <taxon>Flavobacteriia</taxon>
        <taxon>Flavobacteriales</taxon>
        <taxon>Flavobacteriaceae</taxon>
        <taxon>Muriicola</taxon>
    </lineage>
</organism>
<feature type="transmembrane region" description="Helical" evidence="2">
    <location>
        <begin position="238"/>
        <end position="258"/>
    </location>
</feature>
<evidence type="ECO:0000313" key="4">
    <source>
        <dbReference type="EMBL" id="GGD50554.1"/>
    </source>
</evidence>
<feature type="transmembrane region" description="Helical" evidence="2">
    <location>
        <begin position="824"/>
        <end position="841"/>
    </location>
</feature>
<feature type="transmembrane region" description="Helical" evidence="2">
    <location>
        <begin position="425"/>
        <end position="444"/>
    </location>
</feature>
<feature type="transmembrane region" description="Helical" evidence="2">
    <location>
        <begin position="311"/>
        <end position="330"/>
    </location>
</feature>
<dbReference type="Proteomes" id="UP000625780">
    <property type="component" value="Unassembled WGS sequence"/>
</dbReference>
<reference evidence="5" key="1">
    <citation type="journal article" date="2019" name="Int. J. Syst. Evol. Microbiol.">
        <title>The Global Catalogue of Microorganisms (GCM) 10K type strain sequencing project: providing services to taxonomists for standard genome sequencing and annotation.</title>
        <authorList>
            <consortium name="The Broad Institute Genomics Platform"/>
            <consortium name="The Broad Institute Genome Sequencing Center for Infectious Disease"/>
            <person name="Wu L."/>
            <person name="Ma J."/>
        </authorList>
    </citation>
    <scope>NUCLEOTIDE SEQUENCE [LARGE SCALE GENOMIC DNA]</scope>
    <source>
        <strain evidence="5">CGMCC 1.12606</strain>
    </source>
</reference>
<protein>
    <submittedName>
        <fullName evidence="4">Membrane protein</fullName>
    </submittedName>
</protein>
<feature type="transmembrane region" description="Helical" evidence="2">
    <location>
        <begin position="394"/>
        <end position="410"/>
    </location>
</feature>
<keyword evidence="2" id="KW-1133">Transmembrane helix</keyword>
<comment type="caution">
    <text evidence="4">The sequence shown here is derived from an EMBL/GenBank/DDBJ whole genome shotgun (WGS) entry which is preliminary data.</text>
</comment>
<feature type="transmembrane region" description="Helical" evidence="2">
    <location>
        <begin position="537"/>
        <end position="556"/>
    </location>
</feature>
<dbReference type="PANTHER" id="PTHR38434">
    <property type="entry name" value="BLL2549 PROTEIN"/>
    <property type="match status" value="1"/>
</dbReference>
<dbReference type="RefSeq" id="WP_188370204.1">
    <property type="nucleotide sequence ID" value="NZ_BMFH01000001.1"/>
</dbReference>
<feature type="transmembrane region" description="Helical" evidence="2">
    <location>
        <begin position="658"/>
        <end position="680"/>
    </location>
</feature>
<evidence type="ECO:0000313" key="5">
    <source>
        <dbReference type="Proteomes" id="UP000625780"/>
    </source>
</evidence>
<keyword evidence="5" id="KW-1185">Reference proteome</keyword>
<accession>A0ABQ1QX55</accession>
<feature type="transmembrane region" description="Helical" evidence="2">
    <location>
        <begin position="288"/>
        <end position="305"/>
    </location>
</feature>
<dbReference type="EMBL" id="BMFH01000001">
    <property type="protein sequence ID" value="GGD50554.1"/>
    <property type="molecule type" value="Genomic_DNA"/>
</dbReference>
<proteinExistence type="predicted"/>
<evidence type="ECO:0000259" key="3">
    <source>
        <dbReference type="Pfam" id="PF04024"/>
    </source>
</evidence>
<gene>
    <name evidence="4" type="ORF">GCM10011361_16530</name>
</gene>
<feature type="transmembrane region" description="Helical" evidence="2">
    <location>
        <begin position="770"/>
        <end position="788"/>
    </location>
</feature>
<name>A0ABQ1QX55_9FLAO</name>
<feature type="transmembrane region" description="Helical" evidence="2">
    <location>
        <begin position="337"/>
        <end position="355"/>
    </location>
</feature>
<feature type="transmembrane region" description="Helical" evidence="2">
    <location>
        <begin position="700"/>
        <end position="723"/>
    </location>
</feature>
<feature type="transmembrane region" description="Helical" evidence="2">
    <location>
        <begin position="264"/>
        <end position="281"/>
    </location>
</feature>
<feature type="transmembrane region" description="Helical" evidence="2">
    <location>
        <begin position="453"/>
        <end position="471"/>
    </location>
</feature>
<feature type="domain" description="Phage shock protein PspC N-terminal" evidence="3">
    <location>
        <begin position="86"/>
        <end position="141"/>
    </location>
</feature>
<feature type="transmembrane region" description="Helical" evidence="2">
    <location>
        <begin position="633"/>
        <end position="651"/>
    </location>
</feature>
<feature type="transmembrane region" description="Helical" evidence="2">
    <location>
        <begin position="735"/>
        <end position="758"/>
    </location>
</feature>
<feature type="transmembrane region" description="Helical" evidence="2">
    <location>
        <begin position="500"/>
        <end position="517"/>
    </location>
</feature>
<feature type="transmembrane region" description="Helical" evidence="2">
    <location>
        <begin position="576"/>
        <end position="595"/>
    </location>
</feature>